<dbReference type="GO" id="GO:0005886">
    <property type="term" value="C:plasma membrane"/>
    <property type="evidence" value="ECO:0007669"/>
    <property type="project" value="UniProtKB-SubCell"/>
</dbReference>
<name>A0A2S5DC19_9NEIS</name>
<evidence type="ECO:0000256" key="5">
    <source>
        <dbReference type="ARBA" id="ARBA00023136"/>
    </source>
</evidence>
<comment type="subcellular location">
    <subcellularLocation>
        <location evidence="1">Cell membrane</location>
        <topology evidence="1">Multi-pass membrane protein</topology>
    </subcellularLocation>
</comment>
<keyword evidence="2" id="KW-1003">Cell membrane</keyword>
<reference evidence="8" key="1">
    <citation type="submission" date="2018-02" db="EMBL/GenBank/DDBJ databases">
        <authorList>
            <person name="O'Hara-Hanley K."/>
            <person name="Soby S."/>
        </authorList>
    </citation>
    <scope>NUCLEOTIDE SEQUENCE [LARGE SCALE GENOMIC DNA]</scope>
    <source>
        <strain evidence="8">MWU14-2602</strain>
    </source>
</reference>
<evidence type="ECO:0008006" key="9">
    <source>
        <dbReference type="Google" id="ProtNLM"/>
    </source>
</evidence>
<evidence type="ECO:0000256" key="2">
    <source>
        <dbReference type="ARBA" id="ARBA00022475"/>
    </source>
</evidence>
<feature type="transmembrane region" description="Helical" evidence="6">
    <location>
        <begin position="214"/>
        <end position="231"/>
    </location>
</feature>
<evidence type="ECO:0000256" key="3">
    <source>
        <dbReference type="ARBA" id="ARBA00022692"/>
    </source>
</evidence>
<comment type="caution">
    <text evidence="7">The sequence shown here is derived from an EMBL/GenBank/DDBJ whole genome shotgun (WGS) entry which is preliminary data.</text>
</comment>
<dbReference type="PANTHER" id="PTHR30250">
    <property type="entry name" value="PST FAMILY PREDICTED COLANIC ACID TRANSPORTER"/>
    <property type="match status" value="1"/>
</dbReference>
<dbReference type="PANTHER" id="PTHR30250:SF11">
    <property type="entry name" value="O-ANTIGEN TRANSPORTER-RELATED"/>
    <property type="match status" value="1"/>
</dbReference>
<sequence>MSSSASLSTPGRRSWINTFLYLGTTVVSALLGLASAVLMTHLLAPHEYGRIGIFLSMLYIASPMVSLAAEGLIAVNKSTLDSAAYDRFRCTAIAIALMVFGVLQVVATSLWLLGVLPDPLLLLVPLFALLRFASTMASTEFVAEQKAVMYAGLTLVSNVLALALTYLLISQVVASASGRILALMFAESVMLWFRYWGRMEILMPKFDAKFKRQIVAFGLPSMLALFGAWGLNESDKTIVAHTFGLTTAGLYTAGATLAAIMANFNQSLTNAFYPRLFAELRSSHRLQAVATRWFMRFLGINTAFALLVVLTYALFKDLLLPVKYASASTYFYALVAASLGVAAYRPFGLIAEYYQMARTRAIAILAGGGVTVSFAVAGSRWLGTPLMAAVAIGTGYLVTAGILAVAIRSRLRKSHEGKFV</sequence>
<dbReference type="Pfam" id="PF13440">
    <property type="entry name" value="Polysacc_synt_3"/>
    <property type="match status" value="1"/>
</dbReference>
<feature type="transmembrane region" description="Helical" evidence="6">
    <location>
        <begin position="149"/>
        <end position="169"/>
    </location>
</feature>
<dbReference type="InterPro" id="IPR050833">
    <property type="entry name" value="Poly_Biosynth_Transport"/>
</dbReference>
<keyword evidence="4 6" id="KW-1133">Transmembrane helix</keyword>
<gene>
    <name evidence="7" type="ORF">C2I19_18240</name>
</gene>
<feature type="transmembrane region" description="Helical" evidence="6">
    <location>
        <begin position="20"/>
        <end position="42"/>
    </location>
</feature>
<proteinExistence type="predicted"/>
<feature type="transmembrane region" description="Helical" evidence="6">
    <location>
        <begin position="175"/>
        <end position="193"/>
    </location>
</feature>
<dbReference type="AlphaFoldDB" id="A0A2S5DC19"/>
<organism evidence="7 8">
    <name type="scientific">Chromobacterium alticapitis</name>
    <dbReference type="NCBI Taxonomy" id="2073169"/>
    <lineage>
        <taxon>Bacteria</taxon>
        <taxon>Pseudomonadati</taxon>
        <taxon>Pseudomonadota</taxon>
        <taxon>Betaproteobacteria</taxon>
        <taxon>Neisseriales</taxon>
        <taxon>Chromobacteriaceae</taxon>
        <taxon>Chromobacterium</taxon>
    </lineage>
</organism>
<evidence type="ECO:0000256" key="4">
    <source>
        <dbReference type="ARBA" id="ARBA00022989"/>
    </source>
</evidence>
<feature type="transmembrane region" description="Helical" evidence="6">
    <location>
        <begin position="330"/>
        <end position="350"/>
    </location>
</feature>
<keyword evidence="3 6" id="KW-0812">Transmembrane</keyword>
<feature type="transmembrane region" description="Helical" evidence="6">
    <location>
        <begin position="90"/>
        <end position="113"/>
    </location>
</feature>
<accession>A0A2S5DC19</accession>
<keyword evidence="8" id="KW-1185">Reference proteome</keyword>
<feature type="transmembrane region" description="Helical" evidence="6">
    <location>
        <begin position="48"/>
        <end position="69"/>
    </location>
</feature>
<feature type="transmembrane region" description="Helical" evidence="6">
    <location>
        <begin position="388"/>
        <end position="407"/>
    </location>
</feature>
<feature type="transmembrane region" description="Helical" evidence="6">
    <location>
        <begin position="251"/>
        <end position="273"/>
    </location>
</feature>
<feature type="transmembrane region" description="Helical" evidence="6">
    <location>
        <begin position="293"/>
        <end position="315"/>
    </location>
</feature>
<evidence type="ECO:0000256" key="6">
    <source>
        <dbReference type="SAM" id="Phobius"/>
    </source>
</evidence>
<evidence type="ECO:0000313" key="8">
    <source>
        <dbReference type="Proteomes" id="UP000237082"/>
    </source>
</evidence>
<evidence type="ECO:0000256" key="1">
    <source>
        <dbReference type="ARBA" id="ARBA00004651"/>
    </source>
</evidence>
<feature type="transmembrane region" description="Helical" evidence="6">
    <location>
        <begin position="119"/>
        <end position="137"/>
    </location>
</feature>
<feature type="transmembrane region" description="Helical" evidence="6">
    <location>
        <begin position="362"/>
        <end position="382"/>
    </location>
</feature>
<keyword evidence="5 6" id="KW-0472">Membrane</keyword>
<dbReference type="OrthoDB" id="7605542at2"/>
<protein>
    <recommendedName>
        <fullName evidence="9">Polysaccharide biosynthesis protein C-terminal domain-containing protein</fullName>
    </recommendedName>
</protein>
<dbReference type="RefSeq" id="WP_103904056.1">
    <property type="nucleotide sequence ID" value="NZ_PQWB01000116.1"/>
</dbReference>
<dbReference type="Proteomes" id="UP000237082">
    <property type="component" value="Unassembled WGS sequence"/>
</dbReference>
<dbReference type="EMBL" id="PQWB01000116">
    <property type="protein sequence ID" value="POZ60561.1"/>
    <property type="molecule type" value="Genomic_DNA"/>
</dbReference>
<evidence type="ECO:0000313" key="7">
    <source>
        <dbReference type="EMBL" id="POZ60561.1"/>
    </source>
</evidence>